<dbReference type="EMBL" id="BLXT01006199">
    <property type="protein sequence ID" value="GFO29750.1"/>
    <property type="molecule type" value="Genomic_DNA"/>
</dbReference>
<sequence>MRGNLTGLFLTYLSIFNLLNLLVGLTRYVMVSFNYPDIRLYSETLCILHHNIVLFLHLGVNWTILAVAVCKMAYVIVPNTLKNLPQSFVHVVVITMCMYGFASISITNDVLIDYDEFTSFGLEKCEVDQMTVLAYAQMTLTFALPEVLLFAVNITTIRIYYKIWTNATPREQKMVRGQG</sequence>
<keyword evidence="2 5" id="KW-0812">Transmembrane</keyword>
<feature type="transmembrane region" description="Helical" evidence="5">
    <location>
        <begin position="88"/>
        <end position="112"/>
    </location>
</feature>
<feature type="transmembrane region" description="Helical" evidence="5">
    <location>
        <begin position="7"/>
        <end position="30"/>
    </location>
</feature>
<evidence type="ECO:0000256" key="1">
    <source>
        <dbReference type="ARBA" id="ARBA00004370"/>
    </source>
</evidence>
<name>A0AAV4CDK9_9GAST</name>
<keyword evidence="8" id="KW-1185">Reference proteome</keyword>
<dbReference type="PROSITE" id="PS50262">
    <property type="entry name" value="G_PROTEIN_RECEP_F1_2"/>
    <property type="match status" value="1"/>
</dbReference>
<organism evidence="7 8">
    <name type="scientific">Plakobranchus ocellatus</name>
    <dbReference type="NCBI Taxonomy" id="259542"/>
    <lineage>
        <taxon>Eukaryota</taxon>
        <taxon>Metazoa</taxon>
        <taxon>Spiralia</taxon>
        <taxon>Lophotrochozoa</taxon>
        <taxon>Mollusca</taxon>
        <taxon>Gastropoda</taxon>
        <taxon>Heterobranchia</taxon>
        <taxon>Euthyneura</taxon>
        <taxon>Panpulmonata</taxon>
        <taxon>Sacoglossa</taxon>
        <taxon>Placobranchoidea</taxon>
        <taxon>Plakobranchidae</taxon>
        <taxon>Plakobranchus</taxon>
    </lineage>
</organism>
<reference evidence="7 8" key="1">
    <citation type="journal article" date="2021" name="Elife">
        <title>Chloroplast acquisition without the gene transfer in kleptoplastic sea slugs, Plakobranchus ocellatus.</title>
        <authorList>
            <person name="Maeda T."/>
            <person name="Takahashi S."/>
            <person name="Yoshida T."/>
            <person name="Shimamura S."/>
            <person name="Takaki Y."/>
            <person name="Nagai Y."/>
            <person name="Toyoda A."/>
            <person name="Suzuki Y."/>
            <person name="Arimoto A."/>
            <person name="Ishii H."/>
            <person name="Satoh N."/>
            <person name="Nishiyama T."/>
            <person name="Hasebe M."/>
            <person name="Maruyama T."/>
            <person name="Minagawa J."/>
            <person name="Obokata J."/>
            <person name="Shigenobu S."/>
        </authorList>
    </citation>
    <scope>NUCLEOTIDE SEQUENCE [LARGE SCALE GENOMIC DNA]</scope>
</reference>
<feature type="domain" description="G-protein coupled receptors family 1 profile" evidence="6">
    <location>
        <begin position="1"/>
        <end position="179"/>
    </location>
</feature>
<dbReference type="AlphaFoldDB" id="A0AAV4CDK9"/>
<dbReference type="InterPro" id="IPR017452">
    <property type="entry name" value="GPCR_Rhodpsn_7TM"/>
</dbReference>
<evidence type="ECO:0000313" key="7">
    <source>
        <dbReference type="EMBL" id="GFO29750.1"/>
    </source>
</evidence>
<evidence type="ECO:0000256" key="2">
    <source>
        <dbReference type="ARBA" id="ARBA00022692"/>
    </source>
</evidence>
<dbReference type="GO" id="GO:0016020">
    <property type="term" value="C:membrane"/>
    <property type="evidence" value="ECO:0007669"/>
    <property type="project" value="UniProtKB-SubCell"/>
</dbReference>
<feature type="transmembrane region" description="Helical" evidence="5">
    <location>
        <begin position="50"/>
        <end position="76"/>
    </location>
</feature>
<comment type="caution">
    <text evidence="7">The sequence shown here is derived from an EMBL/GenBank/DDBJ whole genome shotgun (WGS) entry which is preliminary data.</text>
</comment>
<evidence type="ECO:0000259" key="6">
    <source>
        <dbReference type="PROSITE" id="PS50262"/>
    </source>
</evidence>
<evidence type="ECO:0000256" key="5">
    <source>
        <dbReference type="SAM" id="Phobius"/>
    </source>
</evidence>
<accession>A0AAV4CDK9</accession>
<keyword evidence="4 5" id="KW-0472">Membrane</keyword>
<protein>
    <recommendedName>
        <fullName evidence="6">G-protein coupled receptors family 1 profile domain-containing protein</fullName>
    </recommendedName>
</protein>
<gene>
    <name evidence="7" type="ORF">PoB_005625500</name>
</gene>
<keyword evidence="3 5" id="KW-1133">Transmembrane helix</keyword>
<dbReference type="SUPFAM" id="SSF81321">
    <property type="entry name" value="Family A G protein-coupled receptor-like"/>
    <property type="match status" value="1"/>
</dbReference>
<dbReference type="Proteomes" id="UP000735302">
    <property type="component" value="Unassembled WGS sequence"/>
</dbReference>
<dbReference type="Gene3D" id="1.20.1070.10">
    <property type="entry name" value="Rhodopsin 7-helix transmembrane proteins"/>
    <property type="match status" value="1"/>
</dbReference>
<comment type="subcellular location">
    <subcellularLocation>
        <location evidence="1">Membrane</location>
    </subcellularLocation>
</comment>
<evidence type="ECO:0000256" key="4">
    <source>
        <dbReference type="ARBA" id="ARBA00023136"/>
    </source>
</evidence>
<evidence type="ECO:0000256" key="3">
    <source>
        <dbReference type="ARBA" id="ARBA00022989"/>
    </source>
</evidence>
<proteinExistence type="predicted"/>
<evidence type="ECO:0000313" key="8">
    <source>
        <dbReference type="Proteomes" id="UP000735302"/>
    </source>
</evidence>
<feature type="transmembrane region" description="Helical" evidence="5">
    <location>
        <begin position="132"/>
        <end position="152"/>
    </location>
</feature>